<organism evidence="2 3">
    <name type="scientific">Arabidopsis thaliana</name>
    <name type="common">Mouse-ear cress</name>
    <dbReference type="NCBI Taxonomy" id="3702"/>
    <lineage>
        <taxon>Eukaryota</taxon>
        <taxon>Viridiplantae</taxon>
        <taxon>Streptophyta</taxon>
        <taxon>Embryophyta</taxon>
        <taxon>Tracheophyta</taxon>
        <taxon>Spermatophyta</taxon>
        <taxon>Magnoliopsida</taxon>
        <taxon>eudicotyledons</taxon>
        <taxon>Gunneridae</taxon>
        <taxon>Pentapetalae</taxon>
        <taxon>rosids</taxon>
        <taxon>malvids</taxon>
        <taxon>Brassicales</taxon>
        <taxon>Brassicaceae</taxon>
        <taxon>Camelineae</taxon>
        <taxon>Arabidopsis</taxon>
    </lineage>
</organism>
<dbReference type="InterPro" id="IPR006527">
    <property type="entry name" value="F-box-assoc_dom_typ1"/>
</dbReference>
<comment type="caution">
    <text evidence="2">The sequence shown here is derived from an EMBL/GenBank/DDBJ whole genome shotgun (WGS) entry which is preliminary data.</text>
</comment>
<dbReference type="PANTHER" id="PTHR31672">
    <property type="entry name" value="BNACNNG10540D PROTEIN"/>
    <property type="match status" value="1"/>
</dbReference>
<dbReference type="InterPro" id="IPR050796">
    <property type="entry name" value="SCF_F-box_component"/>
</dbReference>
<dbReference type="Proteomes" id="UP000078284">
    <property type="component" value="Chromosome 4"/>
</dbReference>
<evidence type="ECO:0000259" key="1">
    <source>
        <dbReference type="SMART" id="SM00256"/>
    </source>
</evidence>
<dbReference type="AlphaFoldDB" id="A0A178V5C9"/>
<dbReference type="InterPro" id="IPR001810">
    <property type="entry name" value="F-box_dom"/>
</dbReference>
<dbReference type="Pfam" id="PF00646">
    <property type="entry name" value="F-box"/>
    <property type="match status" value="1"/>
</dbReference>
<proteinExistence type="predicted"/>
<evidence type="ECO:0000313" key="2">
    <source>
        <dbReference type="EMBL" id="OAP00162.1"/>
    </source>
</evidence>
<protein>
    <recommendedName>
        <fullName evidence="1">F-box domain-containing protein</fullName>
    </recommendedName>
</protein>
<reference evidence="3" key="1">
    <citation type="journal article" date="2016" name="Proc. Natl. Acad. Sci. U.S.A.">
        <title>Chromosome-level assembly of Arabidopsis thaliana Ler reveals the extent of translocation and inversion polymorphisms.</title>
        <authorList>
            <person name="Zapata L."/>
            <person name="Ding J."/>
            <person name="Willing E.M."/>
            <person name="Hartwig B."/>
            <person name="Bezdan D."/>
            <person name="Jiao W.B."/>
            <person name="Patel V."/>
            <person name="Velikkakam James G."/>
            <person name="Koornneef M."/>
            <person name="Ossowski S."/>
            <person name="Schneeberger K."/>
        </authorList>
    </citation>
    <scope>NUCLEOTIDE SEQUENCE [LARGE SCALE GENOMIC DNA]</scope>
    <source>
        <strain evidence="3">cv. Landsberg erecta</strain>
    </source>
</reference>
<dbReference type="EMBL" id="LUHQ01000004">
    <property type="protein sequence ID" value="OAP00162.1"/>
    <property type="molecule type" value="Genomic_DNA"/>
</dbReference>
<dbReference type="ExpressionAtlas" id="A0A178V5C9">
    <property type="expression patterns" value="baseline and differential"/>
</dbReference>
<dbReference type="SMART" id="SM00256">
    <property type="entry name" value="FBOX"/>
    <property type="match status" value="1"/>
</dbReference>
<accession>A0A178V5C9</accession>
<dbReference type="Pfam" id="PF07734">
    <property type="entry name" value="FBA_1"/>
    <property type="match status" value="1"/>
</dbReference>
<name>A0A178V5C9_ARATH</name>
<dbReference type="InterPro" id="IPR017451">
    <property type="entry name" value="F-box-assoc_interact_dom"/>
</dbReference>
<dbReference type="PANTHER" id="PTHR31672:SF13">
    <property type="entry name" value="F-BOX PROTEIN CPR30-LIKE"/>
    <property type="match status" value="1"/>
</dbReference>
<feature type="domain" description="F-box" evidence="1">
    <location>
        <begin position="7"/>
        <end position="46"/>
    </location>
</feature>
<evidence type="ECO:0000313" key="3">
    <source>
        <dbReference type="Proteomes" id="UP000078284"/>
    </source>
</evidence>
<dbReference type="SUPFAM" id="SSF81383">
    <property type="entry name" value="F-box domain"/>
    <property type="match status" value="1"/>
</dbReference>
<dbReference type="NCBIfam" id="TIGR01640">
    <property type="entry name" value="F_box_assoc_1"/>
    <property type="match status" value="1"/>
</dbReference>
<dbReference type="SUPFAM" id="SSF50965">
    <property type="entry name" value="Galactose oxidase, central domain"/>
    <property type="match status" value="1"/>
</dbReference>
<dbReference type="InterPro" id="IPR011043">
    <property type="entry name" value="Gal_Oxase/kelch_b-propeller"/>
</dbReference>
<dbReference type="InterPro" id="IPR036047">
    <property type="entry name" value="F-box-like_dom_sf"/>
</dbReference>
<gene>
    <name evidence="2" type="ordered locus">AXX17_At4g20250</name>
</gene>
<sequence>MTTMSDLSPDLVGEILTRVPMTSLISVRCTCKMWNALSKEGIFFKAARNQFMGFTIMDSRVCSMKFDLQGIRNNEQDFVDPCIKQIAKLDQIEVSKVLHCDGLLLCVGKDNSRLLVWNPYLGQTRFIKPRKRFNKLEWYALGYDNNHNYKILMNYDTGHLFGYEIYDFSSDSWSVLDVSPDCHIPFHQQSVFLNGNTYFLAQEKIIVEGEEEEVVDEIEKFLLCFDFTTERFGPRLPLPFHSDVLETVAISCVRDDQLAVLYQRFETWEIWVTTKIDPTAVSWSMFLSVDMEPPTGFQFDDEAGSFFIDEENKVAVFFNSDLFNPRVENRNRRYPTAYIIGQDGYFKSATLREAPDLVKPDPYLYCCPLVWSSYAPSLVQL</sequence>